<dbReference type="AlphaFoldDB" id="A0A8H7VV43"/>
<keyword evidence="1" id="KW-0175">Coiled coil</keyword>
<keyword evidence="3" id="KW-1185">Reference proteome</keyword>
<evidence type="ECO:0000313" key="3">
    <source>
        <dbReference type="Proteomes" id="UP000613177"/>
    </source>
</evidence>
<name>A0A8H7VV43_9FUNG</name>
<protein>
    <submittedName>
        <fullName evidence="2">Uncharacterized protein</fullName>
    </submittedName>
</protein>
<dbReference type="Proteomes" id="UP000613177">
    <property type="component" value="Unassembled WGS sequence"/>
</dbReference>
<gene>
    <name evidence="2" type="ORF">INT48_002400</name>
</gene>
<reference evidence="2" key="1">
    <citation type="submission" date="2021-01" db="EMBL/GenBank/DDBJ databases">
        <title>Metabolic potential, ecology and presence of endohyphal bacteria is reflected in genomic diversity of Mucoromycotina.</title>
        <authorList>
            <person name="Muszewska A."/>
            <person name="Okrasinska A."/>
            <person name="Steczkiewicz K."/>
            <person name="Drgas O."/>
            <person name="Orlowska M."/>
            <person name="Perlinska-Lenart U."/>
            <person name="Aleksandrzak-Piekarczyk T."/>
            <person name="Szatraj K."/>
            <person name="Zielenkiewicz U."/>
            <person name="Pilsyk S."/>
            <person name="Malc E."/>
            <person name="Mieczkowski P."/>
            <person name="Kruszewska J.S."/>
            <person name="Biernat P."/>
            <person name="Pawlowska J."/>
        </authorList>
    </citation>
    <scope>NUCLEOTIDE SEQUENCE</scope>
    <source>
        <strain evidence="2">WA0000018081</strain>
    </source>
</reference>
<feature type="coiled-coil region" evidence="1">
    <location>
        <begin position="39"/>
        <end position="66"/>
    </location>
</feature>
<organism evidence="2 3">
    <name type="scientific">Thamnidium elegans</name>
    <dbReference type="NCBI Taxonomy" id="101142"/>
    <lineage>
        <taxon>Eukaryota</taxon>
        <taxon>Fungi</taxon>
        <taxon>Fungi incertae sedis</taxon>
        <taxon>Mucoromycota</taxon>
        <taxon>Mucoromycotina</taxon>
        <taxon>Mucoromycetes</taxon>
        <taxon>Mucorales</taxon>
        <taxon>Mucorineae</taxon>
        <taxon>Mucoraceae</taxon>
        <taxon>Thamnidium</taxon>
    </lineage>
</organism>
<accession>A0A8H7VV43</accession>
<dbReference type="EMBL" id="JAEPRE010000030">
    <property type="protein sequence ID" value="KAG2235626.1"/>
    <property type="molecule type" value="Genomic_DNA"/>
</dbReference>
<proteinExistence type="predicted"/>
<evidence type="ECO:0000313" key="2">
    <source>
        <dbReference type="EMBL" id="KAG2235626.1"/>
    </source>
</evidence>
<evidence type="ECO:0000256" key="1">
    <source>
        <dbReference type="SAM" id="Coils"/>
    </source>
</evidence>
<sequence length="107" mass="11737">MATTSRKADEIESKIQKGADKLGNKVQEGAKKVDGVLQDDEVARATRRAEEEVNKLKAELADLQARAGPKLQEAENYLTSPSAITFYKGLVTGAALILAYKKYCDHR</sequence>
<comment type="caution">
    <text evidence="2">The sequence shown here is derived from an EMBL/GenBank/DDBJ whole genome shotgun (WGS) entry which is preliminary data.</text>
</comment>